<accession>A0A2U1AI91</accession>
<dbReference type="SMART" id="SM00345">
    <property type="entry name" value="HTH_GNTR"/>
    <property type="match status" value="1"/>
</dbReference>
<organism evidence="5 6">
    <name type="scientific">Victivallis vadensis</name>
    <dbReference type="NCBI Taxonomy" id="172901"/>
    <lineage>
        <taxon>Bacteria</taxon>
        <taxon>Pseudomonadati</taxon>
        <taxon>Lentisphaerota</taxon>
        <taxon>Lentisphaeria</taxon>
        <taxon>Victivallales</taxon>
        <taxon>Victivallaceae</taxon>
        <taxon>Victivallis</taxon>
    </lineage>
</organism>
<dbReference type="Proteomes" id="UP000245959">
    <property type="component" value="Unassembled WGS sequence"/>
</dbReference>
<dbReference type="InterPro" id="IPR000524">
    <property type="entry name" value="Tscrpt_reg_HTH_GntR"/>
</dbReference>
<dbReference type="InterPro" id="IPR036388">
    <property type="entry name" value="WH-like_DNA-bd_sf"/>
</dbReference>
<dbReference type="Gene3D" id="1.10.10.10">
    <property type="entry name" value="Winged helix-like DNA-binding domain superfamily/Winged helix DNA-binding domain"/>
    <property type="match status" value="1"/>
</dbReference>
<dbReference type="GO" id="GO:0003700">
    <property type="term" value="F:DNA-binding transcription factor activity"/>
    <property type="evidence" value="ECO:0007669"/>
    <property type="project" value="InterPro"/>
</dbReference>
<dbReference type="RefSeq" id="WP_165833162.1">
    <property type="nucleotide sequence ID" value="NZ_CAJKCJ010000019.1"/>
</dbReference>
<keyword evidence="2" id="KW-0238">DNA-binding</keyword>
<keyword evidence="3" id="KW-0804">Transcription</keyword>
<dbReference type="SUPFAM" id="SSF46785">
    <property type="entry name" value="Winged helix' DNA-binding domain"/>
    <property type="match status" value="1"/>
</dbReference>
<sequence length="359" mass="40395">MVMNLEINTAVPHGELAKSLADKLRFYIADTPVPVGGRLPSNREIARCANVSQVTARMAVMSLLREGIVETRGGCGTYVVKHPAELPLGRTGKPRRIGIVLSPWDSEAELVWNIRDLLSEVIGSISAGECKLVILTYAQWQEYAATDPARVILENGLDTLVWFYAGSCEIAFIARMEQQGVRQLLFHRRPPGLHSPAILYDDAGSIGDILSQLSEEERHRTLIISGDPAMPPYSYRLDAWKQQCGKPDADRLLTLPEAPFPQWTGLVLRHELERLKPKAVVDFAGYINPLSKLGEEFFRKLGRPKIFSFTPPAAWQGEHQLHYTCYEPEPRAMSKALRSFFQFGEMAATVYLPLYRRQY</sequence>
<feature type="domain" description="HTH gntR-type" evidence="4">
    <location>
        <begin position="14"/>
        <end position="82"/>
    </location>
</feature>
<reference evidence="5 6" key="1">
    <citation type="submission" date="2018-04" db="EMBL/GenBank/DDBJ databases">
        <title>Genomic Encyclopedia of Type Strains, Phase IV (KMG-IV): sequencing the most valuable type-strain genomes for metagenomic binning, comparative biology and taxonomic classification.</title>
        <authorList>
            <person name="Goeker M."/>
        </authorList>
    </citation>
    <scope>NUCLEOTIDE SEQUENCE [LARGE SCALE GENOMIC DNA]</scope>
    <source>
        <strain evidence="5 6">DSM 14823</strain>
    </source>
</reference>
<name>A0A2U1AI91_9BACT</name>
<keyword evidence="6" id="KW-1185">Reference proteome</keyword>
<evidence type="ECO:0000256" key="1">
    <source>
        <dbReference type="ARBA" id="ARBA00023015"/>
    </source>
</evidence>
<gene>
    <name evidence="5" type="ORF">C8D82_13633</name>
</gene>
<proteinExistence type="predicted"/>
<evidence type="ECO:0000313" key="6">
    <source>
        <dbReference type="Proteomes" id="UP000245959"/>
    </source>
</evidence>
<dbReference type="EMBL" id="QEKH01000036">
    <property type="protein sequence ID" value="PVY36118.1"/>
    <property type="molecule type" value="Genomic_DNA"/>
</dbReference>
<evidence type="ECO:0000313" key="5">
    <source>
        <dbReference type="EMBL" id="PVY36118.1"/>
    </source>
</evidence>
<protein>
    <submittedName>
        <fullName evidence="5">Regulatory GntR family protein</fullName>
    </submittedName>
</protein>
<dbReference type="AlphaFoldDB" id="A0A2U1AI91"/>
<dbReference type="GeneID" id="78296831"/>
<comment type="caution">
    <text evidence="5">The sequence shown here is derived from an EMBL/GenBank/DDBJ whole genome shotgun (WGS) entry which is preliminary data.</text>
</comment>
<dbReference type="InterPro" id="IPR036390">
    <property type="entry name" value="WH_DNA-bd_sf"/>
</dbReference>
<keyword evidence="1" id="KW-0805">Transcription regulation</keyword>
<evidence type="ECO:0000259" key="4">
    <source>
        <dbReference type="PROSITE" id="PS50949"/>
    </source>
</evidence>
<evidence type="ECO:0000256" key="3">
    <source>
        <dbReference type="ARBA" id="ARBA00023163"/>
    </source>
</evidence>
<dbReference type="Pfam" id="PF00392">
    <property type="entry name" value="GntR"/>
    <property type="match status" value="1"/>
</dbReference>
<dbReference type="PROSITE" id="PS50949">
    <property type="entry name" value="HTH_GNTR"/>
    <property type="match status" value="1"/>
</dbReference>
<evidence type="ECO:0000256" key="2">
    <source>
        <dbReference type="ARBA" id="ARBA00023125"/>
    </source>
</evidence>
<dbReference type="GO" id="GO:0003677">
    <property type="term" value="F:DNA binding"/>
    <property type="evidence" value="ECO:0007669"/>
    <property type="project" value="UniProtKB-KW"/>
</dbReference>